<dbReference type="Proteomes" id="UP001497522">
    <property type="component" value="Chromosome 1"/>
</dbReference>
<organism evidence="1 2">
    <name type="scientific">Sphagnum jensenii</name>
    <dbReference type="NCBI Taxonomy" id="128206"/>
    <lineage>
        <taxon>Eukaryota</taxon>
        <taxon>Viridiplantae</taxon>
        <taxon>Streptophyta</taxon>
        <taxon>Embryophyta</taxon>
        <taxon>Bryophyta</taxon>
        <taxon>Sphagnophytina</taxon>
        <taxon>Sphagnopsida</taxon>
        <taxon>Sphagnales</taxon>
        <taxon>Sphagnaceae</taxon>
        <taxon>Sphagnum</taxon>
    </lineage>
</organism>
<name>A0ABP1A5G0_9BRYO</name>
<evidence type="ECO:0000313" key="1">
    <source>
        <dbReference type="EMBL" id="CAK9857744.1"/>
    </source>
</evidence>
<keyword evidence="2" id="KW-1185">Reference proteome</keyword>
<gene>
    <name evidence="1" type="ORF">CSSPJE1EN2_LOCUS739</name>
</gene>
<dbReference type="EMBL" id="OZ023702">
    <property type="protein sequence ID" value="CAK9857744.1"/>
    <property type="molecule type" value="Genomic_DNA"/>
</dbReference>
<proteinExistence type="predicted"/>
<reference evidence="1 2" key="1">
    <citation type="submission" date="2024-03" db="EMBL/GenBank/DDBJ databases">
        <authorList>
            <consortium name="ELIXIR-Norway"/>
            <consortium name="Elixir Norway"/>
        </authorList>
    </citation>
    <scope>NUCLEOTIDE SEQUENCE [LARGE SCALE GENOMIC DNA]</scope>
</reference>
<evidence type="ECO:0000313" key="2">
    <source>
        <dbReference type="Proteomes" id="UP001497522"/>
    </source>
</evidence>
<sequence>MAARGLTTVASVRLARHAHSKNRFCERNDNSVDGTVCGIHADRWMVGIESLGPTVCGIRAYRWTVGVEYWGRTECRTSADRWTVSVESYTLNPGSVGSLPTFGRWA</sequence>
<accession>A0ABP1A5G0</accession>
<protein>
    <submittedName>
        <fullName evidence="1">Uncharacterized protein</fullName>
    </submittedName>
</protein>